<keyword evidence="1" id="KW-1133">Transmembrane helix</keyword>
<sequence>MISFVLLLINTEPVGAQFSQEINNFPSCHILMTSLGQKYASEFYQLPSIIHPIQLSYPERIMKTRPSNVPPISVLLPDFVPSQTRQILYCKLLVIMLSDSCFLPLWRLRTYLINSIQSQPIPRGQSLHDELRFTHYSKPYYHRTIALVYMGEIDYFHYDPGFSSFSQLDSSIARMCSDFILRIYQISHILILKRKYYVTEDLDNPNRMFHVCLHCIRSRQVETSIYDGRISAALVDFMVIEADKTLAWQISRNNGYDQWKFDFRSILNDREELKNDVHQILYMVVTTILYEYLEINTSLIFSEPDYFDGIFLEAEYPSGREGMEDISLDEKDQILHIRRDLRPIFWTNISISFITCSPMVEYVTFSNFLNPFDVLVWIGIIVSFISLGVFIKLVAEEGLFLALFGIVVENSSKTSKSKCTTGLLLVWTFAFFLVGNVYKSIVTNDITAPLTANLPTSLNAMTDNGFRFVDFKPFISQNCDCRVMSNILMYISLMLWRSSLASIALNGTFGGGIEQFPVFWEIVDNKFCFNDGMTGKAKRHCRNAVRVNSSRLSQEQVDRAFSRVKNDPELNVYFESETYFSPIGDPKNNRSYEDGQKYGVEIMANCKKSALIGLTDEIDSTQDHILGEISHLKRRPYVKLEETAFNQRKFFVISEFAAEMVVRGVLKLLDTGIYWKWRTFTNNLMLPRRSREQGINEHFQPQVLVSNLGIVFYLFMIGEGLAFAIFLREIRSMVRLWFHNLHKFATALVENIIRKVARCFKRMEDLYRLIFSLFREIFINKTDCKLPKIFSQHPKSLRN</sequence>
<evidence type="ECO:0000256" key="1">
    <source>
        <dbReference type="SAM" id="Phobius"/>
    </source>
</evidence>
<feature type="chain" id="PRO_5012443417" evidence="2">
    <location>
        <begin position="17"/>
        <end position="799"/>
    </location>
</feature>
<feature type="transmembrane region" description="Helical" evidence="1">
    <location>
        <begin position="704"/>
        <end position="727"/>
    </location>
</feature>
<keyword evidence="1" id="KW-0472">Membrane</keyword>
<dbReference type="AlphaFoldDB" id="A0A226DFK4"/>
<accession>A0A226DFK4</accession>
<comment type="caution">
    <text evidence="3">The sequence shown here is derived from an EMBL/GenBank/DDBJ whole genome shotgun (WGS) entry which is preliminary data.</text>
</comment>
<reference evidence="3 4" key="1">
    <citation type="submission" date="2015-12" db="EMBL/GenBank/DDBJ databases">
        <title>The genome of Folsomia candida.</title>
        <authorList>
            <person name="Faddeeva A."/>
            <person name="Derks M.F."/>
            <person name="Anvar Y."/>
            <person name="Smit S."/>
            <person name="Van Straalen N."/>
            <person name="Roelofs D."/>
        </authorList>
    </citation>
    <scope>NUCLEOTIDE SEQUENCE [LARGE SCALE GENOMIC DNA]</scope>
    <source>
        <strain evidence="3 4">VU population</strain>
        <tissue evidence="3">Whole body</tissue>
    </source>
</reference>
<evidence type="ECO:0000313" key="3">
    <source>
        <dbReference type="EMBL" id="OXA44355.1"/>
    </source>
</evidence>
<evidence type="ECO:0000256" key="2">
    <source>
        <dbReference type="SAM" id="SignalP"/>
    </source>
</evidence>
<feature type="signal peptide" evidence="2">
    <location>
        <begin position="1"/>
        <end position="16"/>
    </location>
</feature>
<name>A0A226DFK4_FOLCA</name>
<dbReference type="Proteomes" id="UP000198287">
    <property type="component" value="Unassembled WGS sequence"/>
</dbReference>
<gene>
    <name evidence="3" type="ORF">Fcan01_20962</name>
</gene>
<feature type="transmembrane region" description="Helical" evidence="1">
    <location>
        <begin position="419"/>
        <end position="438"/>
    </location>
</feature>
<feature type="transmembrane region" description="Helical" evidence="1">
    <location>
        <begin position="374"/>
        <end position="407"/>
    </location>
</feature>
<protein>
    <submittedName>
        <fullName evidence="3">Uncharacterized protein</fullName>
    </submittedName>
</protein>
<keyword evidence="2" id="KW-0732">Signal</keyword>
<keyword evidence="4" id="KW-1185">Reference proteome</keyword>
<proteinExistence type="predicted"/>
<organism evidence="3 4">
    <name type="scientific">Folsomia candida</name>
    <name type="common">Springtail</name>
    <dbReference type="NCBI Taxonomy" id="158441"/>
    <lineage>
        <taxon>Eukaryota</taxon>
        <taxon>Metazoa</taxon>
        <taxon>Ecdysozoa</taxon>
        <taxon>Arthropoda</taxon>
        <taxon>Hexapoda</taxon>
        <taxon>Collembola</taxon>
        <taxon>Entomobryomorpha</taxon>
        <taxon>Isotomoidea</taxon>
        <taxon>Isotomidae</taxon>
        <taxon>Proisotominae</taxon>
        <taxon>Folsomia</taxon>
    </lineage>
</organism>
<keyword evidence="1" id="KW-0812">Transmembrane</keyword>
<evidence type="ECO:0000313" key="4">
    <source>
        <dbReference type="Proteomes" id="UP000198287"/>
    </source>
</evidence>
<dbReference type="EMBL" id="LNIX01000019">
    <property type="protein sequence ID" value="OXA44355.1"/>
    <property type="molecule type" value="Genomic_DNA"/>
</dbReference>